<organism evidence="2 3">
    <name type="scientific">Streptomonospora nanhaiensis</name>
    <dbReference type="NCBI Taxonomy" id="1323731"/>
    <lineage>
        <taxon>Bacteria</taxon>
        <taxon>Bacillati</taxon>
        <taxon>Actinomycetota</taxon>
        <taxon>Actinomycetes</taxon>
        <taxon>Streptosporangiales</taxon>
        <taxon>Nocardiopsidaceae</taxon>
        <taxon>Streptomonospora</taxon>
    </lineage>
</organism>
<sequence length="483" mass="51871">MPPDSPTAPAATWSDLVSAALVGTARRSVPQPAGLPAVERDDPALALLDRAALAAVRRRAGRTALRVPPDSPGRLPQAAPDTAPEVPGPAVLRLSSVLNADTPLLREWLGLAAERGMVVPPDVLPDLLNRGARDHDLGRLMVRVVGERGRWLAAVSDRWSYLDRLSQSGEFTVEEWRAKGAEGRRALLEAREPLLSAADEPLLEEAMADRSARVRGIALALLAQLPGTERGARLADLARRHVLLHDGAVEIRPPAADDPDIPRELGLASATGTRSEVREERLWALVTHAPLDCWLGHLGADPDEVAAAACAHNELLDTLGNAAVVQRRPDWARALLPLLFRSLSRHHHVRASRAHALVGLLPPDEQCAWAMGHAKQAPTGRGAASALLAAVECVECPWSLELGGAVADVLAAASGNDSGLHGLARAAEYRMPPELHPRMTDAARARQGTPSDPPTSDELRVAEILRSLAEKLRVRHEMHKEFH</sequence>
<evidence type="ECO:0000256" key="1">
    <source>
        <dbReference type="SAM" id="MobiDB-lite"/>
    </source>
</evidence>
<accession>A0A853BFC4</accession>
<reference evidence="2 3" key="1">
    <citation type="submission" date="2020-07" db="EMBL/GenBank/DDBJ databases">
        <title>Sequencing the genomes of 1000 actinobacteria strains.</title>
        <authorList>
            <person name="Klenk H.-P."/>
        </authorList>
    </citation>
    <scope>NUCLEOTIDE SEQUENCE [LARGE SCALE GENOMIC DNA]</scope>
    <source>
        <strain evidence="2 3">DSM 45927</strain>
    </source>
</reference>
<dbReference type="Proteomes" id="UP000575985">
    <property type="component" value="Unassembled WGS sequence"/>
</dbReference>
<keyword evidence="3" id="KW-1185">Reference proteome</keyword>
<feature type="region of interest" description="Disordered" evidence="1">
    <location>
        <begin position="63"/>
        <end position="83"/>
    </location>
</feature>
<protein>
    <submittedName>
        <fullName evidence="2">Uncharacterized protein</fullName>
    </submittedName>
</protein>
<dbReference type="AlphaFoldDB" id="A0A853BFC4"/>
<dbReference type="EMBL" id="JACCFO010000001">
    <property type="protein sequence ID" value="NYI94033.1"/>
    <property type="molecule type" value="Genomic_DNA"/>
</dbReference>
<dbReference type="RefSeq" id="WP_179765763.1">
    <property type="nucleotide sequence ID" value="NZ_JACCFO010000001.1"/>
</dbReference>
<gene>
    <name evidence="2" type="ORF">HNR12_000310</name>
</gene>
<dbReference type="Pfam" id="PF18944">
    <property type="entry name" value="DUF5691"/>
    <property type="match status" value="2"/>
</dbReference>
<comment type="caution">
    <text evidence="2">The sequence shown here is derived from an EMBL/GenBank/DDBJ whole genome shotgun (WGS) entry which is preliminary data.</text>
</comment>
<evidence type="ECO:0000313" key="3">
    <source>
        <dbReference type="Proteomes" id="UP000575985"/>
    </source>
</evidence>
<name>A0A853BFC4_9ACTN</name>
<dbReference type="InterPro" id="IPR043746">
    <property type="entry name" value="DUF5691"/>
</dbReference>
<evidence type="ECO:0000313" key="2">
    <source>
        <dbReference type="EMBL" id="NYI94033.1"/>
    </source>
</evidence>
<proteinExistence type="predicted"/>